<dbReference type="GO" id="GO:0003856">
    <property type="term" value="F:3-dehydroquinate synthase activity"/>
    <property type="evidence" value="ECO:0007669"/>
    <property type="project" value="UniProtKB-UniRule"/>
</dbReference>
<feature type="binding site" evidence="18">
    <location>
        <position position="157"/>
    </location>
    <ligand>
        <name>NAD(+)</name>
        <dbReference type="ChEBI" id="CHEBI:57540"/>
    </ligand>
</feature>
<dbReference type="GO" id="GO:0046872">
    <property type="term" value="F:metal ion binding"/>
    <property type="evidence" value="ECO:0007669"/>
    <property type="project" value="UniProtKB-KW"/>
</dbReference>
<evidence type="ECO:0000256" key="14">
    <source>
        <dbReference type="ARBA" id="ARBA00023027"/>
    </source>
</evidence>
<evidence type="ECO:0000259" key="19">
    <source>
        <dbReference type="Pfam" id="PF01761"/>
    </source>
</evidence>
<evidence type="ECO:0000256" key="2">
    <source>
        <dbReference type="ARBA" id="ARBA00001911"/>
    </source>
</evidence>
<keyword evidence="12 18" id="KW-0547">Nucleotide-binding</keyword>
<feature type="binding site" evidence="18">
    <location>
        <begin position="120"/>
        <end position="124"/>
    </location>
    <ligand>
        <name>NAD(+)</name>
        <dbReference type="ChEBI" id="CHEBI:57540"/>
    </ligand>
</feature>
<dbReference type="GO" id="GO:0009073">
    <property type="term" value="P:aromatic amino acid family biosynthetic process"/>
    <property type="evidence" value="ECO:0007669"/>
    <property type="project" value="UniProtKB-KW"/>
</dbReference>
<keyword evidence="13 18" id="KW-0862">Zinc</keyword>
<evidence type="ECO:0000256" key="18">
    <source>
        <dbReference type="HAMAP-Rule" id="MF_00110"/>
    </source>
</evidence>
<dbReference type="PANTHER" id="PTHR43622:SF7">
    <property type="entry name" value="3-DEHYDROQUINATE SYNTHASE, CHLOROPLASTIC"/>
    <property type="match status" value="1"/>
</dbReference>
<gene>
    <name evidence="18" type="primary">aroB</name>
    <name evidence="21" type="ORF">THTE_2615</name>
</gene>
<comment type="subcellular location">
    <subcellularLocation>
        <location evidence="4 18">Cytoplasm</location>
    </subcellularLocation>
</comment>
<organism evidence="21 22">
    <name type="scientific">Thermogutta terrifontis</name>
    <dbReference type="NCBI Taxonomy" id="1331910"/>
    <lineage>
        <taxon>Bacteria</taxon>
        <taxon>Pseudomonadati</taxon>
        <taxon>Planctomycetota</taxon>
        <taxon>Planctomycetia</taxon>
        <taxon>Pirellulales</taxon>
        <taxon>Thermoguttaceae</taxon>
        <taxon>Thermogutta</taxon>
    </lineage>
</organism>
<dbReference type="Pfam" id="PF01761">
    <property type="entry name" value="DHQ_synthase"/>
    <property type="match status" value="1"/>
</dbReference>
<dbReference type="NCBIfam" id="TIGR01357">
    <property type="entry name" value="aroB"/>
    <property type="match status" value="1"/>
</dbReference>
<protein>
    <recommendedName>
        <fullName evidence="8 18">3-dehydroquinate synthase</fullName>
        <shortName evidence="18">DHQS</shortName>
        <ecNumber evidence="7 18">4.2.3.4</ecNumber>
    </recommendedName>
</protein>
<keyword evidence="11 18" id="KW-0479">Metal-binding</keyword>
<comment type="catalytic activity">
    <reaction evidence="1 18">
        <text>7-phospho-2-dehydro-3-deoxy-D-arabino-heptonate = 3-dehydroquinate + phosphate</text>
        <dbReference type="Rhea" id="RHEA:21968"/>
        <dbReference type="ChEBI" id="CHEBI:32364"/>
        <dbReference type="ChEBI" id="CHEBI:43474"/>
        <dbReference type="ChEBI" id="CHEBI:58394"/>
        <dbReference type="EC" id="4.2.3.4"/>
    </reaction>
</comment>
<reference evidence="21 22" key="1">
    <citation type="journal article" name="Front. Microbiol.">
        <title>Sugar Metabolism of the First Thermophilic Planctomycete Thermogutta terrifontis: Comparative Genomic and Transcriptomic Approaches.</title>
        <authorList>
            <person name="Elcheninov A.G."/>
            <person name="Menzel P."/>
            <person name="Gudbergsdottir S.R."/>
            <person name="Slesarev A.I."/>
            <person name="Kadnikov V.V."/>
            <person name="Krogh A."/>
            <person name="Bonch-Osmolovskaya E.A."/>
            <person name="Peng X."/>
            <person name="Kublanov I.V."/>
        </authorList>
    </citation>
    <scope>NUCLEOTIDE SEQUENCE [LARGE SCALE GENOMIC DNA]</scope>
    <source>
        <strain evidence="21 22">R1</strain>
    </source>
</reference>
<evidence type="ECO:0000256" key="3">
    <source>
        <dbReference type="ARBA" id="ARBA00003485"/>
    </source>
</evidence>
<accession>A0A286RGY9</accession>
<sequence length="377" mass="40888">MSENVQFAQQPAMTVTRIDVNLGPRSYPIFVGDQILPKAGELITSSMDVTHAVVITDSNVGPLYLETCQQALENEGIRVSSVTLPAGETTKSLRYAEELWNAMVDFRADRKTVVVALGGGVIGDLAGFIAATYARGLRLIQIPTSLLAQVDSSVGGKVGINLEKAKNMVGAFHQPSLVVIDVGTLRSLPPREYISGLAEVVKYGVILDAQFFQFLEENVTGIRNLDAQTLTTIIARCCRLKADVVEADEREETGYRAILNYGHTFAHAFETLTGYTSLLHGEAVAIGMTCAARLAASRNMFSREECERQTNLLKTLGLPTEAPPLSPNDVLACMQRDKKVQHGRLRLILPKRLGEVALVADVDPSEITAVLAPLPKN</sequence>
<evidence type="ECO:0000256" key="11">
    <source>
        <dbReference type="ARBA" id="ARBA00022723"/>
    </source>
</evidence>
<feature type="domain" description="3-dehydroquinate synthase C-terminal" evidence="20">
    <location>
        <begin position="196"/>
        <end position="340"/>
    </location>
</feature>
<dbReference type="Gene3D" id="3.40.50.1970">
    <property type="match status" value="1"/>
</dbReference>
<dbReference type="InterPro" id="IPR056179">
    <property type="entry name" value="DHQS_C"/>
</dbReference>
<dbReference type="GO" id="GO:0005737">
    <property type="term" value="C:cytoplasm"/>
    <property type="evidence" value="ECO:0007669"/>
    <property type="project" value="UniProtKB-SubCell"/>
</dbReference>
<name>A0A286RGY9_9BACT</name>
<evidence type="ECO:0000256" key="10">
    <source>
        <dbReference type="ARBA" id="ARBA00022605"/>
    </source>
</evidence>
<dbReference type="InterPro" id="IPR030963">
    <property type="entry name" value="DHQ_synth_fam"/>
</dbReference>
<evidence type="ECO:0000259" key="20">
    <source>
        <dbReference type="Pfam" id="PF24621"/>
    </source>
</evidence>
<dbReference type="EC" id="4.2.3.4" evidence="7 18"/>
<dbReference type="SUPFAM" id="SSF56796">
    <property type="entry name" value="Dehydroquinate synthase-like"/>
    <property type="match status" value="1"/>
</dbReference>
<feature type="binding site" evidence="18">
    <location>
        <position position="280"/>
    </location>
    <ligand>
        <name>Zn(2+)</name>
        <dbReference type="ChEBI" id="CHEBI:29105"/>
    </ligand>
</feature>
<dbReference type="HAMAP" id="MF_00110">
    <property type="entry name" value="DHQ_synthase"/>
    <property type="match status" value="1"/>
</dbReference>
<keyword evidence="9 18" id="KW-0963">Cytoplasm</keyword>
<comment type="pathway">
    <text evidence="5 18">Metabolic intermediate biosynthesis; chorismate biosynthesis; chorismate from D-erythrose 4-phosphate and phosphoenolpyruvate: step 2/7.</text>
</comment>
<dbReference type="Pfam" id="PF24621">
    <property type="entry name" value="DHQS_C"/>
    <property type="match status" value="1"/>
</dbReference>
<keyword evidence="22" id="KW-1185">Reference proteome</keyword>
<dbReference type="Proteomes" id="UP000215086">
    <property type="component" value="Chromosome"/>
</dbReference>
<keyword evidence="17 18" id="KW-0170">Cobalt</keyword>
<evidence type="ECO:0000256" key="15">
    <source>
        <dbReference type="ARBA" id="ARBA00023141"/>
    </source>
</evidence>
<keyword evidence="10 18" id="KW-0028">Amino-acid biosynthesis</keyword>
<dbReference type="AlphaFoldDB" id="A0A286RGY9"/>
<dbReference type="PANTHER" id="PTHR43622">
    <property type="entry name" value="3-DEHYDROQUINATE SYNTHASE"/>
    <property type="match status" value="1"/>
</dbReference>
<evidence type="ECO:0000256" key="17">
    <source>
        <dbReference type="ARBA" id="ARBA00023285"/>
    </source>
</evidence>
<dbReference type="GO" id="GO:0009423">
    <property type="term" value="P:chorismate biosynthetic process"/>
    <property type="evidence" value="ECO:0007669"/>
    <property type="project" value="UniProtKB-UniRule"/>
</dbReference>
<comment type="cofactor">
    <cofactor evidence="18">
        <name>Co(2+)</name>
        <dbReference type="ChEBI" id="CHEBI:48828"/>
    </cofactor>
    <cofactor evidence="18">
        <name>Zn(2+)</name>
        <dbReference type="ChEBI" id="CHEBI:29105"/>
    </cofactor>
    <text evidence="18">Binds 1 divalent metal cation per subunit. Can use either Co(2+) or Zn(2+).</text>
</comment>
<dbReference type="RefSeq" id="WP_338064577.1">
    <property type="nucleotide sequence ID" value="NZ_CP018477.1"/>
</dbReference>
<dbReference type="PIRSF" id="PIRSF001455">
    <property type="entry name" value="DHQ_synth"/>
    <property type="match status" value="1"/>
</dbReference>
<dbReference type="EMBL" id="CP018477">
    <property type="protein sequence ID" value="ASV75217.1"/>
    <property type="molecule type" value="Genomic_DNA"/>
</dbReference>
<evidence type="ECO:0000256" key="16">
    <source>
        <dbReference type="ARBA" id="ARBA00023239"/>
    </source>
</evidence>
<feature type="binding site" evidence="18">
    <location>
        <position position="166"/>
    </location>
    <ligand>
        <name>NAD(+)</name>
        <dbReference type="ChEBI" id="CHEBI:57540"/>
    </ligand>
</feature>
<feature type="binding site" evidence="18">
    <location>
        <position position="199"/>
    </location>
    <ligand>
        <name>Zn(2+)</name>
        <dbReference type="ChEBI" id="CHEBI:29105"/>
    </ligand>
</feature>
<feature type="domain" description="3-dehydroquinate synthase N-terminal" evidence="19">
    <location>
        <begin position="82"/>
        <end position="194"/>
    </location>
</feature>
<evidence type="ECO:0000256" key="1">
    <source>
        <dbReference type="ARBA" id="ARBA00001393"/>
    </source>
</evidence>
<comment type="cofactor">
    <cofactor evidence="2 18">
        <name>NAD(+)</name>
        <dbReference type="ChEBI" id="CHEBI:57540"/>
    </cofactor>
</comment>
<dbReference type="UniPathway" id="UPA00053">
    <property type="reaction ID" value="UER00085"/>
</dbReference>
<comment type="function">
    <text evidence="3 18">Catalyzes the conversion of 3-deoxy-D-arabino-heptulosonate 7-phosphate (DAHP) to dehydroquinate (DHQ).</text>
</comment>
<evidence type="ECO:0000256" key="6">
    <source>
        <dbReference type="ARBA" id="ARBA00005412"/>
    </source>
</evidence>
<evidence type="ECO:0000256" key="5">
    <source>
        <dbReference type="ARBA" id="ARBA00004661"/>
    </source>
</evidence>
<feature type="binding site" evidence="18">
    <location>
        <begin position="144"/>
        <end position="145"/>
    </location>
    <ligand>
        <name>NAD(+)</name>
        <dbReference type="ChEBI" id="CHEBI:57540"/>
    </ligand>
</feature>
<proteinExistence type="inferred from homology"/>
<evidence type="ECO:0000256" key="8">
    <source>
        <dbReference type="ARBA" id="ARBA00017684"/>
    </source>
</evidence>
<evidence type="ECO:0000313" key="22">
    <source>
        <dbReference type="Proteomes" id="UP000215086"/>
    </source>
</evidence>
<dbReference type="Gene3D" id="1.20.1090.10">
    <property type="entry name" value="Dehydroquinate synthase-like - alpha domain"/>
    <property type="match status" value="1"/>
</dbReference>
<dbReference type="CDD" id="cd08195">
    <property type="entry name" value="DHQS"/>
    <property type="match status" value="1"/>
</dbReference>
<evidence type="ECO:0000256" key="13">
    <source>
        <dbReference type="ARBA" id="ARBA00022833"/>
    </source>
</evidence>
<keyword evidence="16 18" id="KW-0456">Lyase</keyword>
<keyword evidence="15 18" id="KW-0057">Aromatic amino acid biosynthesis</keyword>
<comment type="similarity">
    <text evidence="6 18">Belongs to the sugar phosphate cyclases superfamily. Dehydroquinate synthase family.</text>
</comment>
<feature type="binding site" evidence="18">
    <location>
        <position position="263"/>
    </location>
    <ligand>
        <name>Zn(2+)</name>
        <dbReference type="ChEBI" id="CHEBI:29105"/>
    </ligand>
</feature>
<evidence type="ECO:0000256" key="12">
    <source>
        <dbReference type="ARBA" id="ARBA00022741"/>
    </source>
</evidence>
<dbReference type="FunFam" id="3.40.50.1970:FF:000001">
    <property type="entry name" value="3-dehydroquinate synthase"/>
    <property type="match status" value="1"/>
</dbReference>
<dbReference type="InterPro" id="IPR030960">
    <property type="entry name" value="DHQS/DOIS_N"/>
</dbReference>
<dbReference type="GO" id="GO:0008652">
    <property type="term" value="P:amino acid biosynthetic process"/>
    <property type="evidence" value="ECO:0007669"/>
    <property type="project" value="UniProtKB-KW"/>
</dbReference>
<comment type="caution">
    <text evidence="18">Lacks conserved residue(s) required for the propagation of feature annotation.</text>
</comment>
<evidence type="ECO:0000313" key="21">
    <source>
        <dbReference type="EMBL" id="ASV75217.1"/>
    </source>
</evidence>
<evidence type="ECO:0000256" key="9">
    <source>
        <dbReference type="ARBA" id="ARBA00022490"/>
    </source>
</evidence>
<dbReference type="GO" id="GO:0000166">
    <property type="term" value="F:nucleotide binding"/>
    <property type="evidence" value="ECO:0007669"/>
    <property type="project" value="UniProtKB-KW"/>
</dbReference>
<dbReference type="InterPro" id="IPR050071">
    <property type="entry name" value="Dehydroquinate_synthase"/>
</dbReference>
<dbReference type="KEGG" id="ttf:THTE_2615"/>
<dbReference type="InterPro" id="IPR016037">
    <property type="entry name" value="DHQ_synth_AroB"/>
</dbReference>
<evidence type="ECO:0000256" key="4">
    <source>
        <dbReference type="ARBA" id="ARBA00004496"/>
    </source>
</evidence>
<evidence type="ECO:0000256" key="7">
    <source>
        <dbReference type="ARBA" id="ARBA00013031"/>
    </source>
</evidence>
<keyword evidence="14 18" id="KW-0520">NAD</keyword>